<name>A0ABS8C815_9BURK</name>
<dbReference type="InterPro" id="IPR037066">
    <property type="entry name" value="Plug_dom_sf"/>
</dbReference>
<evidence type="ECO:0000313" key="19">
    <source>
        <dbReference type="Proteomes" id="UP000776983"/>
    </source>
</evidence>
<evidence type="ECO:0000256" key="3">
    <source>
        <dbReference type="ARBA" id="ARBA00022448"/>
    </source>
</evidence>
<dbReference type="InterPro" id="IPR012910">
    <property type="entry name" value="Plug_dom"/>
</dbReference>
<evidence type="ECO:0000256" key="12">
    <source>
        <dbReference type="ARBA" id="ARBA00023170"/>
    </source>
</evidence>
<dbReference type="Pfam" id="PF00593">
    <property type="entry name" value="TonB_dep_Rec_b-barrel"/>
    <property type="match status" value="1"/>
</dbReference>
<dbReference type="InterPro" id="IPR000531">
    <property type="entry name" value="Beta-barrel_TonB"/>
</dbReference>
<keyword evidence="12 18" id="KW-0675">Receptor</keyword>
<gene>
    <name evidence="18" type="ORF">H0484_00155</name>
</gene>
<reference evidence="18 19" key="1">
    <citation type="submission" date="2020-07" db="EMBL/GenBank/DDBJ databases">
        <title>Pusillimonas sp. nov., isolated from poultry manure in Taiwan.</title>
        <authorList>
            <person name="Lin S.-Y."/>
            <person name="Tang Y.-S."/>
            <person name="Young C.-C."/>
        </authorList>
    </citation>
    <scope>NUCLEOTIDE SEQUENCE [LARGE SCALE GENOMIC DNA]</scope>
    <source>
        <strain evidence="18 19">CC-YST705</strain>
    </source>
</reference>
<dbReference type="PROSITE" id="PS52016">
    <property type="entry name" value="TONB_DEPENDENT_REC_3"/>
    <property type="match status" value="1"/>
</dbReference>
<dbReference type="Gene3D" id="3.55.50.30">
    <property type="match status" value="1"/>
</dbReference>
<dbReference type="Proteomes" id="UP000776983">
    <property type="component" value="Unassembled WGS sequence"/>
</dbReference>
<proteinExistence type="inferred from homology"/>
<dbReference type="InterPro" id="IPR036942">
    <property type="entry name" value="Beta-barrel_TonB_sf"/>
</dbReference>
<dbReference type="EMBL" id="JACDXW010000001">
    <property type="protein sequence ID" value="MCB5362174.1"/>
    <property type="molecule type" value="Genomic_DNA"/>
</dbReference>
<dbReference type="SUPFAM" id="SSF56935">
    <property type="entry name" value="Porins"/>
    <property type="match status" value="2"/>
</dbReference>
<evidence type="ECO:0000256" key="8">
    <source>
        <dbReference type="ARBA" id="ARBA00023004"/>
    </source>
</evidence>
<evidence type="ECO:0000256" key="7">
    <source>
        <dbReference type="ARBA" id="ARBA00022729"/>
    </source>
</evidence>
<evidence type="ECO:0000259" key="17">
    <source>
        <dbReference type="Pfam" id="PF07715"/>
    </source>
</evidence>
<sequence length="393" mass="42734">MPLSPAPEVRGTIPIHEALDRLLAGTGLQAHIESDSVVISAQAPVAQLSQVTVTGSEQTATGPVYGAVARRTSTGVKTDTDILETPQSVSVVTREQIEAQGATGIDEALRYTSGVVAAAYGQDPRGDWILVRGFAPAKYLDGLPLPDGSWTANTRYEPYALERIEVLKGPSSVMYGALPPSGFINAVSKRPQEDPFHEVGVSYGTHQRKEASFDFTGPVNEEGTLLYRLVGLGRDSKTESDYAFDKRLMLAPSLTWKPSVDTSLTVLASYTYTRARVKETTDPASLNKQVPLQPEHQAALWVDYRFPADIAPGLSMGAGVRYTGASYGDSANQWRASAYTLFDAQAQYNVGNWNLQLTVNNLADKQYIAACNNAMWCYYGYGRAINLSARYSW</sequence>
<evidence type="ECO:0000256" key="11">
    <source>
        <dbReference type="ARBA" id="ARBA00023136"/>
    </source>
</evidence>
<evidence type="ECO:0000256" key="4">
    <source>
        <dbReference type="ARBA" id="ARBA00022452"/>
    </source>
</evidence>
<keyword evidence="10 15" id="KW-0798">TonB box</keyword>
<keyword evidence="3 14" id="KW-0813">Transport</keyword>
<keyword evidence="11 14" id="KW-0472">Membrane</keyword>
<dbReference type="PANTHER" id="PTHR32552">
    <property type="entry name" value="FERRICHROME IRON RECEPTOR-RELATED"/>
    <property type="match status" value="1"/>
</dbReference>
<evidence type="ECO:0000256" key="6">
    <source>
        <dbReference type="ARBA" id="ARBA00022692"/>
    </source>
</evidence>
<keyword evidence="8" id="KW-0408">Iron</keyword>
<dbReference type="InterPro" id="IPR039426">
    <property type="entry name" value="TonB-dep_rcpt-like"/>
</dbReference>
<dbReference type="Gene3D" id="2.40.170.20">
    <property type="entry name" value="TonB-dependent receptor, beta-barrel domain"/>
    <property type="match status" value="2"/>
</dbReference>
<evidence type="ECO:0000256" key="2">
    <source>
        <dbReference type="ARBA" id="ARBA00009810"/>
    </source>
</evidence>
<feature type="domain" description="TonB-dependent receptor-like beta-barrel" evidence="16">
    <location>
        <begin position="256"/>
        <end position="362"/>
    </location>
</feature>
<dbReference type="Pfam" id="PF07715">
    <property type="entry name" value="Plug"/>
    <property type="match status" value="1"/>
</dbReference>
<organism evidence="18 19">
    <name type="scientific">Mesopusillimonas faecipullorum</name>
    <dbReference type="NCBI Taxonomy" id="2755040"/>
    <lineage>
        <taxon>Bacteria</taxon>
        <taxon>Pseudomonadati</taxon>
        <taxon>Pseudomonadota</taxon>
        <taxon>Betaproteobacteria</taxon>
        <taxon>Burkholderiales</taxon>
        <taxon>Alcaligenaceae</taxon>
        <taxon>Mesopusillimonas</taxon>
    </lineage>
</organism>
<evidence type="ECO:0000256" key="14">
    <source>
        <dbReference type="PROSITE-ProRule" id="PRU01360"/>
    </source>
</evidence>
<evidence type="ECO:0000313" key="18">
    <source>
        <dbReference type="EMBL" id="MCB5362174.1"/>
    </source>
</evidence>
<evidence type="ECO:0000256" key="5">
    <source>
        <dbReference type="ARBA" id="ARBA00022496"/>
    </source>
</evidence>
<keyword evidence="6 14" id="KW-0812">Transmembrane</keyword>
<keyword evidence="19" id="KW-1185">Reference proteome</keyword>
<evidence type="ECO:0000259" key="16">
    <source>
        <dbReference type="Pfam" id="PF00593"/>
    </source>
</evidence>
<evidence type="ECO:0000256" key="1">
    <source>
        <dbReference type="ARBA" id="ARBA00004571"/>
    </source>
</evidence>
<accession>A0ABS8C815</accession>
<keyword evidence="5" id="KW-0410">Iron transport</keyword>
<evidence type="ECO:0000256" key="10">
    <source>
        <dbReference type="ARBA" id="ARBA00023077"/>
    </source>
</evidence>
<evidence type="ECO:0000256" key="13">
    <source>
        <dbReference type="ARBA" id="ARBA00023237"/>
    </source>
</evidence>
<comment type="subcellular location">
    <subcellularLocation>
        <location evidence="1 14">Cell outer membrane</location>
        <topology evidence="1 14">Multi-pass membrane protein</topology>
    </subcellularLocation>
</comment>
<protein>
    <submittedName>
        <fullName evidence="18">TonB-dependent receptor</fullName>
    </submittedName>
</protein>
<keyword evidence="9" id="KW-0406">Ion transport</keyword>
<comment type="similarity">
    <text evidence="2 14 15">Belongs to the TonB-dependent receptor family.</text>
</comment>
<keyword evidence="4 14" id="KW-1134">Transmembrane beta strand</keyword>
<dbReference type="PANTHER" id="PTHR32552:SF68">
    <property type="entry name" value="FERRICHROME OUTER MEMBRANE TRANSPORTER_PHAGE RECEPTOR"/>
    <property type="match status" value="1"/>
</dbReference>
<evidence type="ECO:0000256" key="9">
    <source>
        <dbReference type="ARBA" id="ARBA00023065"/>
    </source>
</evidence>
<keyword evidence="13 14" id="KW-0998">Cell outer membrane</keyword>
<dbReference type="RefSeq" id="WP_226952400.1">
    <property type="nucleotide sequence ID" value="NZ_JACDXW010000001.1"/>
</dbReference>
<evidence type="ECO:0000256" key="15">
    <source>
        <dbReference type="RuleBase" id="RU003357"/>
    </source>
</evidence>
<feature type="domain" description="TonB-dependent receptor plug" evidence="17">
    <location>
        <begin position="82"/>
        <end position="182"/>
    </location>
</feature>
<comment type="caution">
    <text evidence="18">The sequence shown here is derived from an EMBL/GenBank/DDBJ whole genome shotgun (WGS) entry which is preliminary data.</text>
</comment>
<keyword evidence="7" id="KW-0732">Signal</keyword>
<dbReference type="Gene3D" id="2.170.130.10">
    <property type="entry name" value="TonB-dependent receptor, plug domain"/>
    <property type="match status" value="1"/>
</dbReference>